<feature type="modified residue" description="4-aspartylphosphate" evidence="6">
    <location>
        <position position="52"/>
    </location>
</feature>
<feature type="domain" description="Response regulatory" evidence="8">
    <location>
        <begin position="3"/>
        <end position="116"/>
    </location>
</feature>
<keyword evidence="3 7" id="KW-0238">DNA-binding</keyword>
<protein>
    <recommendedName>
        <fullName evidence="1">Stage 0 sporulation protein A homolog</fullName>
    </recommendedName>
</protein>
<evidence type="ECO:0000256" key="7">
    <source>
        <dbReference type="PROSITE-ProRule" id="PRU01091"/>
    </source>
</evidence>
<keyword evidence="4" id="KW-0804">Transcription</keyword>
<dbReference type="PROSITE" id="PS50110">
    <property type="entry name" value="RESPONSE_REGULATORY"/>
    <property type="match status" value="1"/>
</dbReference>
<dbReference type="InterPro" id="IPR016032">
    <property type="entry name" value="Sig_transdc_resp-reg_C-effctor"/>
</dbReference>
<reference evidence="10 11" key="1">
    <citation type="submission" date="2024-11" db="EMBL/GenBank/DDBJ databases">
        <authorList>
            <person name="Heng Y.C."/>
            <person name="Lim A.C.H."/>
            <person name="Lee J.K.Y."/>
            <person name="Kittelmann S."/>
        </authorList>
    </citation>
    <scope>NUCLEOTIDE SEQUENCE [LARGE SCALE GENOMIC DNA]</scope>
    <source>
        <strain evidence="10 11">WILCCON 0269</strain>
    </source>
</reference>
<sequence>MSKILLLEDDKALALGIEFTLLDEEYDVVKCSYVKEAVEVFNSEIFDILILDIMLPDGNGYDVCKYVRKKSQIPIIFLTACDEEVNVVLGLDIGADDYITKPFRVKEFVSRIKAILRRTEIKNYNSKILKCKDIVLNTETLEVYKKGRDIALSMQEYKLLLLFMTNARKVMNREQILDELTEGSGDYFDTNTLSVYIKRIREKIEEDSSNPEYIKTKRGFGYEWDIKVERE</sequence>
<evidence type="ECO:0000313" key="10">
    <source>
        <dbReference type="EMBL" id="MFL0197602.1"/>
    </source>
</evidence>
<keyword evidence="11" id="KW-1185">Reference proteome</keyword>
<proteinExistence type="predicted"/>
<feature type="domain" description="OmpR/PhoB-type" evidence="9">
    <location>
        <begin position="126"/>
        <end position="226"/>
    </location>
</feature>
<evidence type="ECO:0000256" key="6">
    <source>
        <dbReference type="PROSITE-ProRule" id="PRU00169"/>
    </source>
</evidence>
<accession>A0ABW8SNF0</accession>
<evidence type="ECO:0000313" key="11">
    <source>
        <dbReference type="Proteomes" id="UP001623660"/>
    </source>
</evidence>
<dbReference type="SUPFAM" id="SSF46894">
    <property type="entry name" value="C-terminal effector domain of the bipartite response regulators"/>
    <property type="match status" value="1"/>
</dbReference>
<evidence type="ECO:0000256" key="3">
    <source>
        <dbReference type="ARBA" id="ARBA00023125"/>
    </source>
</evidence>
<dbReference type="InterPro" id="IPR011006">
    <property type="entry name" value="CheY-like_superfamily"/>
</dbReference>
<dbReference type="PANTHER" id="PTHR48111:SF73">
    <property type="entry name" value="ALKALINE PHOSPHATASE SYNTHESIS TRANSCRIPTIONAL REGULATORY PROTEIN PHOP"/>
    <property type="match status" value="1"/>
</dbReference>
<dbReference type="InterPro" id="IPR036388">
    <property type="entry name" value="WH-like_DNA-bd_sf"/>
</dbReference>
<evidence type="ECO:0000256" key="2">
    <source>
        <dbReference type="ARBA" id="ARBA00023015"/>
    </source>
</evidence>
<dbReference type="CDD" id="cd00383">
    <property type="entry name" value="trans_reg_C"/>
    <property type="match status" value="1"/>
</dbReference>
<comment type="function">
    <text evidence="5">May play the central regulatory role in sporulation. It may be an element of the effector pathway responsible for the activation of sporulation genes in response to nutritional stress. Spo0A may act in concert with spo0H (a sigma factor) to control the expression of some genes that are critical to the sporulation process.</text>
</comment>
<dbReference type="Gene3D" id="3.40.50.2300">
    <property type="match status" value="1"/>
</dbReference>
<dbReference type="InterPro" id="IPR001867">
    <property type="entry name" value="OmpR/PhoB-type_DNA-bd"/>
</dbReference>
<evidence type="ECO:0000256" key="5">
    <source>
        <dbReference type="ARBA" id="ARBA00024867"/>
    </source>
</evidence>
<dbReference type="Gene3D" id="6.10.250.690">
    <property type="match status" value="1"/>
</dbReference>
<dbReference type="SMART" id="SM00862">
    <property type="entry name" value="Trans_reg_C"/>
    <property type="match status" value="1"/>
</dbReference>
<dbReference type="EMBL" id="JBJHZX010000033">
    <property type="protein sequence ID" value="MFL0197602.1"/>
    <property type="molecule type" value="Genomic_DNA"/>
</dbReference>
<dbReference type="Gene3D" id="1.10.10.10">
    <property type="entry name" value="Winged helix-like DNA-binding domain superfamily/Winged helix DNA-binding domain"/>
    <property type="match status" value="1"/>
</dbReference>
<organism evidence="10 11">
    <name type="scientific">Candidatus Clostridium eludens</name>
    <dbReference type="NCBI Taxonomy" id="3381663"/>
    <lineage>
        <taxon>Bacteria</taxon>
        <taxon>Bacillati</taxon>
        <taxon>Bacillota</taxon>
        <taxon>Clostridia</taxon>
        <taxon>Eubacteriales</taxon>
        <taxon>Clostridiaceae</taxon>
        <taxon>Clostridium</taxon>
    </lineage>
</organism>
<dbReference type="PANTHER" id="PTHR48111">
    <property type="entry name" value="REGULATOR OF RPOS"/>
    <property type="match status" value="1"/>
</dbReference>
<name>A0ABW8SNF0_9CLOT</name>
<dbReference type="CDD" id="cd17574">
    <property type="entry name" value="REC_OmpR"/>
    <property type="match status" value="1"/>
</dbReference>
<gene>
    <name evidence="10" type="ORF">ACJDU8_18825</name>
</gene>
<dbReference type="Proteomes" id="UP001623660">
    <property type="component" value="Unassembled WGS sequence"/>
</dbReference>
<evidence type="ECO:0000256" key="1">
    <source>
        <dbReference type="ARBA" id="ARBA00018672"/>
    </source>
</evidence>
<dbReference type="InterPro" id="IPR039420">
    <property type="entry name" value="WalR-like"/>
</dbReference>
<dbReference type="PROSITE" id="PS51755">
    <property type="entry name" value="OMPR_PHOB"/>
    <property type="match status" value="1"/>
</dbReference>
<dbReference type="Pfam" id="PF00072">
    <property type="entry name" value="Response_reg"/>
    <property type="match status" value="1"/>
</dbReference>
<dbReference type="RefSeq" id="WP_406793707.1">
    <property type="nucleotide sequence ID" value="NZ_JBJHZX010000033.1"/>
</dbReference>
<evidence type="ECO:0000256" key="4">
    <source>
        <dbReference type="ARBA" id="ARBA00023163"/>
    </source>
</evidence>
<keyword evidence="6" id="KW-0597">Phosphoprotein</keyword>
<dbReference type="InterPro" id="IPR001789">
    <property type="entry name" value="Sig_transdc_resp-reg_receiver"/>
</dbReference>
<comment type="caution">
    <text evidence="10">The sequence shown here is derived from an EMBL/GenBank/DDBJ whole genome shotgun (WGS) entry which is preliminary data.</text>
</comment>
<keyword evidence="2" id="KW-0805">Transcription regulation</keyword>
<evidence type="ECO:0000259" key="8">
    <source>
        <dbReference type="PROSITE" id="PS50110"/>
    </source>
</evidence>
<dbReference type="Pfam" id="PF00486">
    <property type="entry name" value="Trans_reg_C"/>
    <property type="match status" value="1"/>
</dbReference>
<dbReference type="SMART" id="SM00448">
    <property type="entry name" value="REC"/>
    <property type="match status" value="1"/>
</dbReference>
<feature type="DNA-binding region" description="OmpR/PhoB-type" evidence="7">
    <location>
        <begin position="126"/>
        <end position="226"/>
    </location>
</feature>
<dbReference type="SUPFAM" id="SSF52172">
    <property type="entry name" value="CheY-like"/>
    <property type="match status" value="1"/>
</dbReference>
<evidence type="ECO:0000259" key="9">
    <source>
        <dbReference type="PROSITE" id="PS51755"/>
    </source>
</evidence>